<sequence>METIDEAQDGHEVRITSHGKMNAWVDFALDFFEKNEDRPLTFHTLPNSRPPATGGTETSGDSPPAEAKPNRMHQSTALIPRLVSVVEIIKREYVKKLDPILAEQGCLSGLHQYNEVGALEEFNADVGQNPTEEDRVQTLAHALQGRNHLKVKKTPYMKITLSRKKLPARKSATYQQPTLRKLSKSARARVKNRLRKEKHAE</sequence>
<name>A0ACC1TE84_9APHY</name>
<organism evidence="1 2">
    <name type="scientific">Phlebia brevispora</name>
    <dbReference type="NCBI Taxonomy" id="194682"/>
    <lineage>
        <taxon>Eukaryota</taxon>
        <taxon>Fungi</taxon>
        <taxon>Dikarya</taxon>
        <taxon>Basidiomycota</taxon>
        <taxon>Agaricomycotina</taxon>
        <taxon>Agaricomycetes</taxon>
        <taxon>Polyporales</taxon>
        <taxon>Meruliaceae</taxon>
        <taxon>Phlebia</taxon>
    </lineage>
</organism>
<reference evidence="1" key="1">
    <citation type="submission" date="2022-07" db="EMBL/GenBank/DDBJ databases">
        <title>Genome Sequence of Phlebia brevispora.</title>
        <authorList>
            <person name="Buettner E."/>
        </authorList>
    </citation>
    <scope>NUCLEOTIDE SEQUENCE</scope>
    <source>
        <strain evidence="1">MPL23</strain>
    </source>
</reference>
<comment type="caution">
    <text evidence="1">The sequence shown here is derived from an EMBL/GenBank/DDBJ whole genome shotgun (WGS) entry which is preliminary data.</text>
</comment>
<proteinExistence type="predicted"/>
<keyword evidence="2" id="KW-1185">Reference proteome</keyword>
<protein>
    <submittedName>
        <fullName evidence="1">Uncharacterized protein</fullName>
    </submittedName>
</protein>
<dbReference type="Proteomes" id="UP001148662">
    <property type="component" value="Unassembled WGS sequence"/>
</dbReference>
<dbReference type="EMBL" id="JANHOG010000027">
    <property type="protein sequence ID" value="KAJ3559422.1"/>
    <property type="molecule type" value="Genomic_DNA"/>
</dbReference>
<evidence type="ECO:0000313" key="2">
    <source>
        <dbReference type="Proteomes" id="UP001148662"/>
    </source>
</evidence>
<accession>A0ACC1TE84</accession>
<gene>
    <name evidence="1" type="ORF">NM688_g349</name>
</gene>
<evidence type="ECO:0000313" key="1">
    <source>
        <dbReference type="EMBL" id="KAJ3559422.1"/>
    </source>
</evidence>